<dbReference type="Proteomes" id="UP000215335">
    <property type="component" value="Unassembled WGS sequence"/>
</dbReference>
<organism evidence="2 3">
    <name type="scientific">Trichomalopsis sarcophagae</name>
    <dbReference type="NCBI Taxonomy" id="543379"/>
    <lineage>
        <taxon>Eukaryota</taxon>
        <taxon>Metazoa</taxon>
        <taxon>Ecdysozoa</taxon>
        <taxon>Arthropoda</taxon>
        <taxon>Hexapoda</taxon>
        <taxon>Insecta</taxon>
        <taxon>Pterygota</taxon>
        <taxon>Neoptera</taxon>
        <taxon>Endopterygota</taxon>
        <taxon>Hymenoptera</taxon>
        <taxon>Apocrita</taxon>
        <taxon>Proctotrupomorpha</taxon>
        <taxon>Chalcidoidea</taxon>
        <taxon>Pteromalidae</taxon>
        <taxon>Pteromalinae</taxon>
        <taxon>Trichomalopsis</taxon>
    </lineage>
</organism>
<name>A0A232EHF1_9HYME</name>
<sequence length="201" mass="23003">MCLMTSAALQSERRKVLKVQGFCNYKKERRYNPLAMILCSVKLLNDFNLRNHSQKIKDPLNHALELIKRIKEADALYRLLTDNRCKPSSLHLKAIKFRNIPIGYTPEVLTYATALLADYGSDFNSRRSSYSQGAIISKEFDSFTWDWMGDASFANPSHSCKCSRYTATVIVSKFYKIITTLQLLSNCLAILILALVNEHMH</sequence>
<keyword evidence="1" id="KW-1133">Transmembrane helix</keyword>
<gene>
    <name evidence="2" type="ORF">TSAR_003467</name>
</gene>
<feature type="transmembrane region" description="Helical" evidence="1">
    <location>
        <begin position="174"/>
        <end position="196"/>
    </location>
</feature>
<proteinExistence type="predicted"/>
<reference evidence="2 3" key="1">
    <citation type="journal article" date="2017" name="Curr. Biol.">
        <title>The Evolution of Venom by Co-option of Single-Copy Genes.</title>
        <authorList>
            <person name="Martinson E.O."/>
            <person name="Mrinalini"/>
            <person name="Kelkar Y.D."/>
            <person name="Chang C.H."/>
            <person name="Werren J.H."/>
        </authorList>
    </citation>
    <scope>NUCLEOTIDE SEQUENCE [LARGE SCALE GENOMIC DNA]</scope>
    <source>
        <strain evidence="2 3">Alberta</strain>
        <tissue evidence="2">Whole body</tissue>
    </source>
</reference>
<dbReference type="AlphaFoldDB" id="A0A232EHF1"/>
<accession>A0A232EHF1</accession>
<evidence type="ECO:0000313" key="3">
    <source>
        <dbReference type="Proteomes" id="UP000215335"/>
    </source>
</evidence>
<keyword evidence="3" id="KW-1185">Reference proteome</keyword>
<keyword evidence="1" id="KW-0812">Transmembrane</keyword>
<dbReference type="EMBL" id="NNAY01004513">
    <property type="protein sequence ID" value="OXU17797.1"/>
    <property type="molecule type" value="Genomic_DNA"/>
</dbReference>
<protein>
    <submittedName>
        <fullName evidence="2">Uncharacterized protein</fullName>
    </submittedName>
</protein>
<comment type="caution">
    <text evidence="2">The sequence shown here is derived from an EMBL/GenBank/DDBJ whole genome shotgun (WGS) entry which is preliminary data.</text>
</comment>
<keyword evidence="1" id="KW-0472">Membrane</keyword>
<evidence type="ECO:0000256" key="1">
    <source>
        <dbReference type="SAM" id="Phobius"/>
    </source>
</evidence>
<evidence type="ECO:0000313" key="2">
    <source>
        <dbReference type="EMBL" id="OXU17797.1"/>
    </source>
</evidence>